<evidence type="ECO:0000313" key="3">
    <source>
        <dbReference type="Proteomes" id="UP000095192"/>
    </source>
</evidence>
<protein>
    <submittedName>
        <fullName evidence="2">Uncharacterized protein</fullName>
    </submittedName>
</protein>
<keyword evidence="3" id="KW-1185">Reference proteome</keyword>
<name>A0A1D3D679_9EIME</name>
<comment type="caution">
    <text evidence="2">The sequence shown here is derived from an EMBL/GenBank/DDBJ whole genome shotgun (WGS) entry which is preliminary data.</text>
</comment>
<gene>
    <name evidence="2" type="ORF">cyc_00195</name>
</gene>
<organism evidence="2 3">
    <name type="scientific">Cyclospora cayetanensis</name>
    <dbReference type="NCBI Taxonomy" id="88456"/>
    <lineage>
        <taxon>Eukaryota</taxon>
        <taxon>Sar</taxon>
        <taxon>Alveolata</taxon>
        <taxon>Apicomplexa</taxon>
        <taxon>Conoidasida</taxon>
        <taxon>Coccidia</taxon>
        <taxon>Eucoccidiorida</taxon>
        <taxon>Eimeriorina</taxon>
        <taxon>Eimeriidae</taxon>
        <taxon>Cyclospora</taxon>
    </lineage>
</organism>
<dbReference type="EMBL" id="JROU02000559">
    <property type="protein sequence ID" value="OEH78955.1"/>
    <property type="molecule type" value="Genomic_DNA"/>
</dbReference>
<accession>A0A1D3D679</accession>
<feature type="region of interest" description="Disordered" evidence="1">
    <location>
        <begin position="129"/>
        <end position="169"/>
    </location>
</feature>
<evidence type="ECO:0000256" key="1">
    <source>
        <dbReference type="SAM" id="MobiDB-lite"/>
    </source>
</evidence>
<dbReference type="AlphaFoldDB" id="A0A1D3D679"/>
<dbReference type="InParanoid" id="A0A1D3D679"/>
<dbReference type="Proteomes" id="UP000095192">
    <property type="component" value="Unassembled WGS sequence"/>
</dbReference>
<dbReference type="VEuPathDB" id="ToxoDB:cyc_00195"/>
<reference evidence="2 3" key="1">
    <citation type="journal article" date="2016" name="BMC Genomics">
        <title>Comparative genomics reveals Cyclospora cayetanensis possesses coccidia-like metabolism and invasion components but unique surface antigens.</title>
        <authorList>
            <person name="Liu S."/>
            <person name="Wang L."/>
            <person name="Zheng H."/>
            <person name="Xu Z."/>
            <person name="Roellig D.M."/>
            <person name="Li N."/>
            <person name="Frace M.A."/>
            <person name="Tang K."/>
            <person name="Arrowood M.J."/>
            <person name="Moss D.M."/>
            <person name="Zhang L."/>
            <person name="Feng Y."/>
            <person name="Xiao L."/>
        </authorList>
    </citation>
    <scope>NUCLEOTIDE SEQUENCE [LARGE SCALE GENOMIC DNA]</scope>
    <source>
        <strain evidence="2 3">CHN_HEN01</strain>
    </source>
</reference>
<evidence type="ECO:0000313" key="2">
    <source>
        <dbReference type="EMBL" id="OEH78955.1"/>
    </source>
</evidence>
<proteinExistence type="predicted"/>
<sequence length="272" mass="27921">MRGLCTGTVEIQTGTSEERARAGAKEGAMHKNARLQRLQQTDACTTLSRLHRPQSHQSAVHPQTLSAAARPASLSLAQWLQNGLTCGACLLNGGLKAFWILDSFVRVGEGKSFVVFVVRDILDGGEHREEGGACIDSSQPSVEGGRRRGQKEGVLSPPEAQEDGGDVAGKKRTTACSATAVAAEAEVVEAAPAEEAAHAEALAPAPAGVAAAAAAEAAACWDFAVTHAATLAVLLPAAATETAAEAGVPHIDAGGGMSRLRSFAVSLVLLPY</sequence>